<dbReference type="EMBL" id="CP006889">
    <property type="protein sequence ID" value="AHA89660.1"/>
    <property type="molecule type" value="Genomic_DNA"/>
</dbReference>
<dbReference type="KEGG" id="hez:U064_0741"/>
<sequence>MYKINLIHISFKMKNLKQGDSLSERIIHKTFRQKRDKNLRVIFAWGDFRIL</sequence>
<organism evidence="1 2">
    <name type="scientific">Helicobacter pylori BM012S</name>
    <dbReference type="NCBI Taxonomy" id="1407463"/>
    <lineage>
        <taxon>Bacteria</taxon>
        <taxon>Pseudomonadati</taxon>
        <taxon>Campylobacterota</taxon>
        <taxon>Epsilonproteobacteria</taxon>
        <taxon>Campylobacterales</taxon>
        <taxon>Helicobacteraceae</taxon>
        <taxon>Helicobacter</taxon>
    </lineage>
</organism>
<evidence type="ECO:0000313" key="2">
    <source>
        <dbReference type="Proteomes" id="UP000018543"/>
    </source>
</evidence>
<reference evidence="1 2" key="1">
    <citation type="journal article" date="2013" name="PLoS ONE">
        <title>Helicobacter pylori genomic microevolution during naturally occurring transmission between adults.</title>
        <authorList>
            <person name="Linz B."/>
            <person name="Windsor H.M."/>
            <person name="Gajewski J.P."/>
            <person name="Hake C.M."/>
            <person name="Drautz D.I."/>
            <person name="Schuster S.C."/>
            <person name="Marshall B.J."/>
        </authorList>
    </citation>
    <scope>NUCLEOTIDE SEQUENCE [LARGE SCALE GENOMIC DNA]</scope>
    <source>
        <strain evidence="1 2">BM012S</strain>
    </source>
</reference>
<dbReference type="AlphaFoldDB" id="V5NM53"/>
<proteinExistence type="predicted"/>
<dbReference type="PATRIC" id="fig|1407463.3.peg.762"/>
<name>V5NM53_HELPX</name>
<dbReference type="HOGENOM" id="CLU_214878_0_0_7"/>
<accession>V5NM53</accession>
<dbReference type="Proteomes" id="UP000018543">
    <property type="component" value="Chromosome"/>
</dbReference>
<evidence type="ECO:0000313" key="1">
    <source>
        <dbReference type="EMBL" id="AHA89660.1"/>
    </source>
</evidence>
<gene>
    <name evidence="1" type="ORF">U064_0741</name>
</gene>
<protein>
    <submittedName>
        <fullName evidence="1">Uncharacterized protein</fullName>
    </submittedName>
</protein>